<gene>
    <name evidence="3" type="ORF">ACFQ3T_16180</name>
</gene>
<dbReference type="Pfam" id="PF04149">
    <property type="entry name" value="DUF397"/>
    <property type="match status" value="1"/>
</dbReference>
<dbReference type="Proteomes" id="UP001597168">
    <property type="component" value="Unassembled WGS sequence"/>
</dbReference>
<name>A0ABW3QVI4_9PSEU</name>
<dbReference type="EMBL" id="JBHTLK010000073">
    <property type="protein sequence ID" value="MFD1148670.1"/>
    <property type="molecule type" value="Genomic_DNA"/>
</dbReference>
<sequence length="79" mass="8696">MQQRKTSEFAEHAPQGLVWRKSSSSGGGNPDCIELARSTDLAFVRNSRNPAGAYLKFPIDHWQIFLSTVKSGPPGQHPC</sequence>
<feature type="region of interest" description="Disordered" evidence="1">
    <location>
        <begin position="1"/>
        <end position="31"/>
    </location>
</feature>
<reference evidence="4" key="1">
    <citation type="journal article" date="2019" name="Int. J. Syst. Evol. Microbiol.">
        <title>The Global Catalogue of Microorganisms (GCM) 10K type strain sequencing project: providing services to taxonomists for standard genome sequencing and annotation.</title>
        <authorList>
            <consortium name="The Broad Institute Genomics Platform"/>
            <consortium name="The Broad Institute Genome Sequencing Center for Infectious Disease"/>
            <person name="Wu L."/>
            <person name="Ma J."/>
        </authorList>
    </citation>
    <scope>NUCLEOTIDE SEQUENCE [LARGE SCALE GENOMIC DNA]</scope>
    <source>
        <strain evidence="4">CCUG 60214</strain>
    </source>
</reference>
<comment type="caution">
    <text evidence="3">The sequence shown here is derived from an EMBL/GenBank/DDBJ whole genome shotgun (WGS) entry which is preliminary data.</text>
</comment>
<evidence type="ECO:0000313" key="3">
    <source>
        <dbReference type="EMBL" id="MFD1148670.1"/>
    </source>
</evidence>
<evidence type="ECO:0000313" key="4">
    <source>
        <dbReference type="Proteomes" id="UP001597168"/>
    </source>
</evidence>
<organism evidence="3 4">
    <name type="scientific">Saccharothrix hoggarensis</name>
    <dbReference type="NCBI Taxonomy" id="913853"/>
    <lineage>
        <taxon>Bacteria</taxon>
        <taxon>Bacillati</taxon>
        <taxon>Actinomycetota</taxon>
        <taxon>Actinomycetes</taxon>
        <taxon>Pseudonocardiales</taxon>
        <taxon>Pseudonocardiaceae</taxon>
        <taxon>Saccharothrix</taxon>
    </lineage>
</organism>
<evidence type="ECO:0000259" key="2">
    <source>
        <dbReference type="Pfam" id="PF04149"/>
    </source>
</evidence>
<protein>
    <submittedName>
        <fullName evidence="3">DUF397 domain-containing protein</fullName>
    </submittedName>
</protein>
<dbReference type="InterPro" id="IPR007278">
    <property type="entry name" value="DUF397"/>
</dbReference>
<dbReference type="RefSeq" id="WP_380724092.1">
    <property type="nucleotide sequence ID" value="NZ_JBHTLK010000073.1"/>
</dbReference>
<evidence type="ECO:0000256" key="1">
    <source>
        <dbReference type="SAM" id="MobiDB-lite"/>
    </source>
</evidence>
<accession>A0ABW3QVI4</accession>
<feature type="compositionally biased region" description="Basic and acidic residues" evidence="1">
    <location>
        <begin position="1"/>
        <end position="11"/>
    </location>
</feature>
<keyword evidence="4" id="KW-1185">Reference proteome</keyword>
<proteinExistence type="predicted"/>
<feature type="domain" description="DUF397" evidence="2">
    <location>
        <begin position="17"/>
        <end position="70"/>
    </location>
</feature>